<feature type="chain" id="PRO_5018260029" evidence="1">
    <location>
        <begin position="26"/>
        <end position="248"/>
    </location>
</feature>
<accession>A0A3G5AP96</accession>
<dbReference type="AlphaFoldDB" id="A0A3G5AP96"/>
<proteinExistence type="evidence at transcript level"/>
<evidence type="ECO:0000256" key="1">
    <source>
        <dbReference type="SAM" id="SignalP"/>
    </source>
</evidence>
<sequence>MLCKLSITLVVISTALLNLYSMVDGASLGKKHGNHFLGSNIHYTVSEEIQGSNNAQSFYEITESEENRLTRVKVSSNGVQKDKIYDNGLGVFYNVGQDGQCRVAMADPDILGRDPEVYFHFNNLFLLDYDYDYIGKTKLEDRSGLPVMEWKTAKRNVDFEGRRVDKLVVHQYYPETARSEDAIFNPTSILRTVISIYEANSSGQGYTLAETIKRDKMSYEIVENAYDSHDYFTLKDCKNIISDKKINH</sequence>
<keyword evidence="1" id="KW-0732">Signal</keyword>
<dbReference type="EMBL" id="MH979713">
    <property type="protein sequence ID" value="AYV89168.1"/>
    <property type="molecule type" value="mRNA"/>
</dbReference>
<feature type="signal peptide" evidence="1">
    <location>
        <begin position="1"/>
        <end position="25"/>
    </location>
</feature>
<evidence type="ECO:0000313" key="2">
    <source>
        <dbReference type="EMBL" id="AYV89168.1"/>
    </source>
</evidence>
<protein>
    <submittedName>
        <fullName evidence="2">Uncharacterized protein LOC107369220 isoform X2</fullName>
    </submittedName>
</protein>
<organism evidence="2">
    <name type="scientific">Tetranychus evansi</name>
    <name type="common">red spider mite</name>
    <dbReference type="NCBI Taxonomy" id="178897"/>
    <lineage>
        <taxon>Eukaryota</taxon>
        <taxon>Metazoa</taxon>
        <taxon>Ecdysozoa</taxon>
        <taxon>Arthropoda</taxon>
        <taxon>Chelicerata</taxon>
        <taxon>Arachnida</taxon>
        <taxon>Acari</taxon>
        <taxon>Acariformes</taxon>
        <taxon>Trombidiformes</taxon>
        <taxon>Prostigmata</taxon>
        <taxon>Eleutherengona</taxon>
        <taxon>Raphignathae</taxon>
        <taxon>Tetranychoidea</taxon>
        <taxon>Tetranychidae</taxon>
        <taxon>Tetranychus</taxon>
    </lineage>
</organism>
<reference evidence="2" key="1">
    <citation type="submission" date="2018-09" db="EMBL/GenBank/DDBJ databases">
        <title>Identification of saliva proteins of spider mite Tetranychus evansi by transcriptome and LC-MS/MS approach.</title>
        <authorList>
            <person name="Huang H.-J."/>
            <person name="Cui J.-R."/>
            <person name="Hong X.-Y."/>
        </authorList>
    </citation>
    <scope>NUCLEOTIDE SEQUENCE</scope>
</reference>
<name>A0A3G5AP96_9ACAR</name>